<accession>A0A371D1S0</accession>
<name>A0A371D1S0_9APHY</name>
<protein>
    <submittedName>
        <fullName evidence="2">Uncharacterized protein</fullName>
    </submittedName>
</protein>
<reference evidence="2 3" key="1">
    <citation type="journal article" date="2018" name="Biotechnol. Biofuels">
        <title>Integrative visual omics of the white-rot fungus Polyporus brumalis exposes the biotechnological potential of its oxidative enzymes for delignifying raw plant biomass.</title>
        <authorList>
            <person name="Miyauchi S."/>
            <person name="Rancon A."/>
            <person name="Drula E."/>
            <person name="Hage H."/>
            <person name="Chaduli D."/>
            <person name="Favel A."/>
            <person name="Grisel S."/>
            <person name="Henrissat B."/>
            <person name="Herpoel-Gimbert I."/>
            <person name="Ruiz-Duenas F.J."/>
            <person name="Chevret D."/>
            <person name="Hainaut M."/>
            <person name="Lin J."/>
            <person name="Wang M."/>
            <person name="Pangilinan J."/>
            <person name="Lipzen A."/>
            <person name="Lesage-Meessen L."/>
            <person name="Navarro D."/>
            <person name="Riley R."/>
            <person name="Grigoriev I.V."/>
            <person name="Zhou S."/>
            <person name="Raouche S."/>
            <person name="Rosso M.N."/>
        </authorList>
    </citation>
    <scope>NUCLEOTIDE SEQUENCE [LARGE SCALE GENOMIC DNA]</scope>
    <source>
        <strain evidence="2 3">BRFM 1820</strain>
    </source>
</reference>
<gene>
    <name evidence="2" type="ORF">OH76DRAFT_1406990</name>
</gene>
<dbReference type="EMBL" id="KZ857427">
    <property type="protein sequence ID" value="RDX46465.1"/>
    <property type="molecule type" value="Genomic_DNA"/>
</dbReference>
<evidence type="ECO:0000256" key="1">
    <source>
        <dbReference type="SAM" id="MobiDB-lite"/>
    </source>
</evidence>
<keyword evidence="3" id="KW-1185">Reference proteome</keyword>
<proteinExistence type="predicted"/>
<feature type="compositionally biased region" description="Basic and acidic residues" evidence="1">
    <location>
        <begin position="14"/>
        <end position="26"/>
    </location>
</feature>
<sequence length="73" mass="8162">MPTISHHPVAWPCTDHRNDPDMEHTHHSPRLLKISNERQVVTKACNSTKLGGSPNAAYSQNFGAKRHTDCIFA</sequence>
<dbReference type="AlphaFoldDB" id="A0A371D1S0"/>
<evidence type="ECO:0000313" key="2">
    <source>
        <dbReference type="EMBL" id="RDX46465.1"/>
    </source>
</evidence>
<organism evidence="2 3">
    <name type="scientific">Lentinus brumalis</name>
    <dbReference type="NCBI Taxonomy" id="2498619"/>
    <lineage>
        <taxon>Eukaryota</taxon>
        <taxon>Fungi</taxon>
        <taxon>Dikarya</taxon>
        <taxon>Basidiomycota</taxon>
        <taxon>Agaricomycotina</taxon>
        <taxon>Agaricomycetes</taxon>
        <taxon>Polyporales</taxon>
        <taxon>Polyporaceae</taxon>
        <taxon>Lentinus</taxon>
    </lineage>
</organism>
<evidence type="ECO:0000313" key="3">
    <source>
        <dbReference type="Proteomes" id="UP000256964"/>
    </source>
</evidence>
<dbReference type="Proteomes" id="UP000256964">
    <property type="component" value="Unassembled WGS sequence"/>
</dbReference>
<feature type="region of interest" description="Disordered" evidence="1">
    <location>
        <begin position="1"/>
        <end position="26"/>
    </location>
</feature>